<dbReference type="PANTHER" id="PTHR34997">
    <property type="entry name" value="AM15"/>
    <property type="match status" value="1"/>
</dbReference>
<reference evidence="5" key="2">
    <citation type="journal article" date="2023" name="Plants (Basel)">
        <title>Annotation of the Turnera subulata (Passifloraceae) Draft Genome Reveals the S-Locus Evolved after the Divergence of Turneroideae from Passifloroideae in a Stepwise Manner.</title>
        <authorList>
            <person name="Henning P.M."/>
            <person name="Roalson E.H."/>
            <person name="Mir W."/>
            <person name="McCubbin A.G."/>
            <person name="Shore J.S."/>
        </authorList>
    </citation>
    <scope>NUCLEOTIDE SEQUENCE</scope>
    <source>
        <strain evidence="5">F60SS</strain>
    </source>
</reference>
<dbReference type="PANTHER" id="PTHR34997:SF1">
    <property type="entry name" value="PEPTIDOGLYCAN-BINDING LYSIN DOMAIN"/>
    <property type="match status" value="1"/>
</dbReference>
<dbReference type="Gene3D" id="3.10.350.10">
    <property type="entry name" value="LysM domain"/>
    <property type="match status" value="1"/>
</dbReference>
<keyword evidence="2" id="KW-0843">Virulence</keyword>
<dbReference type="SUPFAM" id="SSF54106">
    <property type="entry name" value="LysM domain"/>
    <property type="match status" value="1"/>
</dbReference>
<feature type="chain" id="PRO_5040238140" description="LysM domain-containing protein" evidence="3">
    <location>
        <begin position="30"/>
        <end position="96"/>
    </location>
</feature>
<dbReference type="InterPro" id="IPR018392">
    <property type="entry name" value="LysM"/>
</dbReference>
<dbReference type="EMBL" id="JAKUCV010002251">
    <property type="protein sequence ID" value="KAJ4843365.1"/>
    <property type="molecule type" value="Genomic_DNA"/>
</dbReference>
<reference evidence="5" key="1">
    <citation type="submission" date="2022-02" db="EMBL/GenBank/DDBJ databases">
        <authorList>
            <person name="Henning P.M."/>
            <person name="McCubbin A.G."/>
            <person name="Shore J.S."/>
        </authorList>
    </citation>
    <scope>NUCLEOTIDE SEQUENCE</scope>
    <source>
        <strain evidence="5">F60SS</strain>
        <tissue evidence="5">Leaves</tissue>
    </source>
</reference>
<proteinExistence type="predicted"/>
<dbReference type="Proteomes" id="UP001141552">
    <property type="component" value="Unassembled WGS sequence"/>
</dbReference>
<sequence>MATSNQKFAIFFNVLVILSLAIFVSTAQSRIYGGGSLKPQGINCDKVHAVNSGETCFAIKQAFHLSDGFFNSINPNLNCDDLFIGQWICLHGSENF</sequence>
<feature type="signal peptide" evidence="3">
    <location>
        <begin position="1"/>
        <end position="29"/>
    </location>
</feature>
<protein>
    <recommendedName>
        <fullName evidence="4">LysM domain-containing protein</fullName>
    </recommendedName>
</protein>
<name>A0A9Q0G6J7_9ROSI</name>
<dbReference type="Pfam" id="PF01476">
    <property type="entry name" value="LysM"/>
    <property type="match status" value="1"/>
</dbReference>
<dbReference type="PROSITE" id="PS51782">
    <property type="entry name" value="LYSM"/>
    <property type="match status" value="1"/>
</dbReference>
<evidence type="ECO:0000313" key="6">
    <source>
        <dbReference type="Proteomes" id="UP001141552"/>
    </source>
</evidence>
<organism evidence="5 6">
    <name type="scientific">Turnera subulata</name>
    <dbReference type="NCBI Taxonomy" id="218843"/>
    <lineage>
        <taxon>Eukaryota</taxon>
        <taxon>Viridiplantae</taxon>
        <taxon>Streptophyta</taxon>
        <taxon>Embryophyta</taxon>
        <taxon>Tracheophyta</taxon>
        <taxon>Spermatophyta</taxon>
        <taxon>Magnoliopsida</taxon>
        <taxon>eudicotyledons</taxon>
        <taxon>Gunneridae</taxon>
        <taxon>Pentapetalae</taxon>
        <taxon>rosids</taxon>
        <taxon>fabids</taxon>
        <taxon>Malpighiales</taxon>
        <taxon>Passifloraceae</taxon>
        <taxon>Turnera</taxon>
    </lineage>
</organism>
<comment type="caution">
    <text evidence="5">The sequence shown here is derived from an EMBL/GenBank/DDBJ whole genome shotgun (WGS) entry which is preliminary data.</text>
</comment>
<evidence type="ECO:0000313" key="5">
    <source>
        <dbReference type="EMBL" id="KAJ4843365.1"/>
    </source>
</evidence>
<evidence type="ECO:0000259" key="4">
    <source>
        <dbReference type="PROSITE" id="PS51782"/>
    </source>
</evidence>
<dbReference type="GO" id="GO:0008061">
    <property type="term" value="F:chitin binding"/>
    <property type="evidence" value="ECO:0007669"/>
    <property type="project" value="UniProtKB-KW"/>
</dbReference>
<keyword evidence="3" id="KW-0732">Signal</keyword>
<dbReference type="InterPro" id="IPR036779">
    <property type="entry name" value="LysM_dom_sf"/>
</dbReference>
<accession>A0A9Q0G6J7</accession>
<evidence type="ECO:0000256" key="2">
    <source>
        <dbReference type="ARBA" id="ARBA00023026"/>
    </source>
</evidence>
<dbReference type="CDD" id="cd00118">
    <property type="entry name" value="LysM"/>
    <property type="match status" value="1"/>
</dbReference>
<feature type="domain" description="LysM" evidence="4">
    <location>
        <begin position="46"/>
        <end position="90"/>
    </location>
</feature>
<keyword evidence="1" id="KW-0147">Chitin-binding</keyword>
<keyword evidence="6" id="KW-1185">Reference proteome</keyword>
<dbReference type="AlphaFoldDB" id="A0A9Q0G6J7"/>
<dbReference type="InterPro" id="IPR052210">
    <property type="entry name" value="LysM1-like"/>
</dbReference>
<evidence type="ECO:0000256" key="3">
    <source>
        <dbReference type="SAM" id="SignalP"/>
    </source>
</evidence>
<gene>
    <name evidence="5" type="ORF">Tsubulata_042739</name>
</gene>
<dbReference type="OrthoDB" id="847600at2759"/>
<evidence type="ECO:0000256" key="1">
    <source>
        <dbReference type="ARBA" id="ARBA00022669"/>
    </source>
</evidence>